<feature type="domain" description="Carrier" evidence="3">
    <location>
        <begin position="1"/>
        <end position="74"/>
    </location>
</feature>
<gene>
    <name evidence="4" type="ORF">EDC26_102156</name>
</gene>
<dbReference type="PROSITE" id="PS00012">
    <property type="entry name" value="PHOSPHOPANTETHEINE"/>
    <property type="match status" value="1"/>
</dbReference>
<keyword evidence="2" id="KW-0597">Phosphoprotein</keyword>
<keyword evidence="1" id="KW-0596">Phosphopantetheine</keyword>
<accession>A0A4R3M9T0</accession>
<dbReference type="PROSITE" id="PS50075">
    <property type="entry name" value="CARRIER"/>
    <property type="match status" value="1"/>
</dbReference>
<reference evidence="4 5" key="1">
    <citation type="submission" date="2019-03" db="EMBL/GenBank/DDBJ databases">
        <title>Genomic Encyclopedia of Type Strains, Phase IV (KMG-IV): sequencing the most valuable type-strain genomes for metagenomic binning, comparative biology and taxonomic classification.</title>
        <authorList>
            <person name="Goeker M."/>
        </authorList>
    </citation>
    <scope>NUCLEOTIDE SEQUENCE [LARGE SCALE GENOMIC DNA]</scope>
    <source>
        <strain evidence="4 5">DSM 24591</strain>
    </source>
</reference>
<dbReference type="SUPFAM" id="SSF47336">
    <property type="entry name" value="ACP-like"/>
    <property type="match status" value="1"/>
</dbReference>
<dbReference type="InterPro" id="IPR006162">
    <property type="entry name" value="Ppantetheine_attach_site"/>
</dbReference>
<evidence type="ECO:0000259" key="3">
    <source>
        <dbReference type="PROSITE" id="PS50075"/>
    </source>
</evidence>
<evidence type="ECO:0000313" key="4">
    <source>
        <dbReference type="EMBL" id="TCT10200.1"/>
    </source>
</evidence>
<organism evidence="4 5">
    <name type="scientific">Paralcaligenes ureilyticus</name>
    <dbReference type="NCBI Taxonomy" id="627131"/>
    <lineage>
        <taxon>Bacteria</taxon>
        <taxon>Pseudomonadati</taxon>
        <taxon>Pseudomonadota</taxon>
        <taxon>Betaproteobacteria</taxon>
        <taxon>Burkholderiales</taxon>
        <taxon>Alcaligenaceae</taxon>
        <taxon>Paralcaligenes</taxon>
    </lineage>
</organism>
<dbReference type="OrthoDB" id="7063706at2"/>
<dbReference type="AlphaFoldDB" id="A0A4R3M9T0"/>
<comment type="caution">
    <text evidence="4">The sequence shown here is derived from an EMBL/GenBank/DDBJ whole genome shotgun (WGS) entry which is preliminary data.</text>
</comment>
<proteinExistence type="predicted"/>
<dbReference type="RefSeq" id="WP_132579803.1">
    <property type="nucleotide sequence ID" value="NZ_SMAJ01000002.1"/>
</dbReference>
<dbReference type="Gene3D" id="1.10.1200.10">
    <property type="entry name" value="ACP-like"/>
    <property type="match status" value="1"/>
</dbReference>
<keyword evidence="5" id="KW-1185">Reference proteome</keyword>
<dbReference type="InterPro" id="IPR009081">
    <property type="entry name" value="PP-bd_ACP"/>
</dbReference>
<dbReference type="EMBL" id="SMAJ01000002">
    <property type="protein sequence ID" value="TCT10200.1"/>
    <property type="molecule type" value="Genomic_DNA"/>
</dbReference>
<protein>
    <submittedName>
        <fullName evidence="4">Acyl carrier protein</fullName>
    </submittedName>
</protein>
<dbReference type="Pfam" id="PF00550">
    <property type="entry name" value="PP-binding"/>
    <property type="match status" value="1"/>
</dbReference>
<evidence type="ECO:0000313" key="5">
    <source>
        <dbReference type="Proteomes" id="UP000295525"/>
    </source>
</evidence>
<name>A0A4R3M9T0_9BURK</name>
<dbReference type="InterPro" id="IPR036736">
    <property type="entry name" value="ACP-like_sf"/>
</dbReference>
<evidence type="ECO:0000256" key="1">
    <source>
        <dbReference type="ARBA" id="ARBA00022450"/>
    </source>
</evidence>
<dbReference type="Proteomes" id="UP000295525">
    <property type="component" value="Unassembled WGS sequence"/>
</dbReference>
<sequence length="93" mass="10375">MSTYKRLQQILAADYPLLPEQLAPQARLEDIGIDSLGVMELLFQIEDAFQIQVPSHQVSLLTVQDVVNYIDELLEAQKTGSHQNDSAAAPREP</sequence>
<evidence type="ECO:0000256" key="2">
    <source>
        <dbReference type="ARBA" id="ARBA00022553"/>
    </source>
</evidence>